<organism evidence="14 15">
    <name type="scientific">Oceanospirillum multiglobuliferum</name>
    <dbReference type="NCBI Taxonomy" id="64969"/>
    <lineage>
        <taxon>Bacteria</taxon>
        <taxon>Pseudomonadati</taxon>
        <taxon>Pseudomonadota</taxon>
        <taxon>Gammaproteobacteria</taxon>
        <taxon>Oceanospirillales</taxon>
        <taxon>Oceanospirillaceae</taxon>
        <taxon>Oceanospirillum</taxon>
    </lineage>
</organism>
<protein>
    <recommendedName>
        <fullName evidence="16">Chemotaxis protein</fullName>
    </recommendedName>
</protein>
<evidence type="ECO:0000256" key="1">
    <source>
        <dbReference type="ARBA" id="ARBA00004651"/>
    </source>
</evidence>
<dbReference type="CDD" id="cd06225">
    <property type="entry name" value="HAMP"/>
    <property type="match status" value="1"/>
</dbReference>
<evidence type="ECO:0000256" key="9">
    <source>
        <dbReference type="PROSITE-ProRule" id="PRU00284"/>
    </source>
</evidence>
<feature type="coiled-coil region" evidence="10">
    <location>
        <begin position="608"/>
        <end position="657"/>
    </location>
</feature>
<dbReference type="GO" id="GO:0006935">
    <property type="term" value="P:chemotaxis"/>
    <property type="evidence" value="ECO:0007669"/>
    <property type="project" value="UniProtKB-KW"/>
</dbReference>
<feature type="transmembrane region" description="Helical" evidence="11">
    <location>
        <begin position="325"/>
        <end position="348"/>
    </location>
</feature>
<evidence type="ECO:0000256" key="2">
    <source>
        <dbReference type="ARBA" id="ARBA00022475"/>
    </source>
</evidence>
<dbReference type="EMBL" id="MTSM01000017">
    <property type="protein sequence ID" value="OPX54840.1"/>
    <property type="molecule type" value="Genomic_DNA"/>
</dbReference>
<dbReference type="PROSITE" id="PS50885">
    <property type="entry name" value="HAMP"/>
    <property type="match status" value="1"/>
</dbReference>
<evidence type="ECO:0000256" key="5">
    <source>
        <dbReference type="ARBA" id="ARBA00022989"/>
    </source>
</evidence>
<dbReference type="InterPro" id="IPR003660">
    <property type="entry name" value="HAMP_dom"/>
</dbReference>
<dbReference type="Pfam" id="PF02743">
    <property type="entry name" value="dCache_1"/>
    <property type="match status" value="1"/>
</dbReference>
<dbReference type="SMART" id="SM00304">
    <property type="entry name" value="HAMP"/>
    <property type="match status" value="1"/>
</dbReference>
<keyword evidence="5 11" id="KW-1133">Transmembrane helix</keyword>
<sequence>MLNSLSMTKKMMVTLVPLIVAILLAITLILKTDVTETSTAQAVNTAHLLATEEGQKVVAPLNQQLQQLKGLASVAKARLQISPANRREYFNNLLKQYLIDRPELIGSWTIWEPNAFDGLDDRFKNSPLHDATGRFVPYWHPDTEGKIVAEASIDYETPGAGDYYLLSKKSNKATILDPYLYEISGQQRLITSIVVPIIENGRFVGVVGVDLLVDNIQKEVSKIHPYGSGVAALFTNNGIIVAHPDGKRLGKNAADTEGDISGSALPDLLASIRSGTSFDVETNTPLFDGSTLILNDRIDLADTGYHWNLAVAVPMSKVTEEADELVNHILLICLGALVLLVVVIVAVAKSISSPLGHLAKALDDIANGDGDLTRRLEVNGKDEVATLSRAFNTFAEKIRTLVSDIAQRSELMASISTQLEQHSQDAKSGSESQRREVDMVASAMNEMNATVLEVAGSAQQASDSAQKGNRQVSDGLKIVDGVVKSIQLQAQDIQSAADAIAELEKGSQEIGAVIHVIREIADQTNLLALNAAIEAARAGEHGRGFAVVADEVRTLATRTHSSTQEIEDTIAKLQQQTETAVQQMRRSQGRSTESVSEVEKSRQALLQIEDEMKQITGMNMQIASATEEQSATTEELLRNIQQINDVAEQALQGAKETASSSQQIQEVAQHLTKSVQRFKY</sequence>
<dbReference type="Pfam" id="PF00672">
    <property type="entry name" value="HAMP"/>
    <property type="match status" value="1"/>
</dbReference>
<evidence type="ECO:0000256" key="3">
    <source>
        <dbReference type="ARBA" id="ARBA00022500"/>
    </source>
</evidence>
<dbReference type="PANTHER" id="PTHR32089">
    <property type="entry name" value="METHYL-ACCEPTING CHEMOTAXIS PROTEIN MCPB"/>
    <property type="match status" value="1"/>
</dbReference>
<dbReference type="AlphaFoldDB" id="A0A1T4P5D4"/>
<keyword evidence="10" id="KW-0175">Coiled coil</keyword>
<dbReference type="PANTHER" id="PTHR32089:SF119">
    <property type="entry name" value="METHYL-ACCEPTING CHEMOTAXIS PROTEIN CTPL"/>
    <property type="match status" value="1"/>
</dbReference>
<name>A0A1T4P5D4_9GAMM</name>
<evidence type="ECO:0000256" key="6">
    <source>
        <dbReference type="ARBA" id="ARBA00023136"/>
    </source>
</evidence>
<dbReference type="Proteomes" id="UP000191418">
    <property type="component" value="Unassembled WGS sequence"/>
</dbReference>
<keyword evidence="2" id="KW-1003">Cell membrane</keyword>
<keyword evidence="3" id="KW-0145">Chemotaxis</keyword>
<dbReference type="GO" id="GO:0007165">
    <property type="term" value="P:signal transduction"/>
    <property type="evidence" value="ECO:0007669"/>
    <property type="project" value="UniProtKB-KW"/>
</dbReference>
<comment type="caution">
    <text evidence="14">The sequence shown here is derived from an EMBL/GenBank/DDBJ whole genome shotgun (WGS) entry which is preliminary data.</text>
</comment>
<dbReference type="CDD" id="cd11386">
    <property type="entry name" value="MCP_signal"/>
    <property type="match status" value="1"/>
</dbReference>
<dbReference type="CDD" id="cd12913">
    <property type="entry name" value="PDC1_MCP_like"/>
    <property type="match status" value="1"/>
</dbReference>
<keyword evidence="15" id="KW-1185">Reference proteome</keyword>
<feature type="domain" description="HAMP" evidence="13">
    <location>
        <begin position="349"/>
        <end position="403"/>
    </location>
</feature>
<keyword evidence="4 11" id="KW-0812">Transmembrane</keyword>
<dbReference type="STRING" id="64969.SAMN02745127_01357"/>
<dbReference type="GO" id="GO:0005886">
    <property type="term" value="C:plasma membrane"/>
    <property type="evidence" value="ECO:0007669"/>
    <property type="project" value="UniProtKB-SubCell"/>
</dbReference>
<dbReference type="InterPro" id="IPR004089">
    <property type="entry name" value="MCPsignal_dom"/>
</dbReference>
<evidence type="ECO:0008006" key="16">
    <source>
        <dbReference type="Google" id="ProtNLM"/>
    </source>
</evidence>
<comment type="subcellular location">
    <subcellularLocation>
        <location evidence="1">Cell membrane</location>
        <topology evidence="1">Multi-pass membrane protein</topology>
    </subcellularLocation>
</comment>
<keyword evidence="7 9" id="KW-0807">Transducer</keyword>
<dbReference type="Gene3D" id="1.10.287.950">
    <property type="entry name" value="Methyl-accepting chemotaxis protein"/>
    <property type="match status" value="1"/>
</dbReference>
<proteinExistence type="inferred from homology"/>
<evidence type="ECO:0000256" key="7">
    <source>
        <dbReference type="ARBA" id="ARBA00023224"/>
    </source>
</evidence>
<feature type="domain" description="Methyl-accepting transducer" evidence="12">
    <location>
        <begin position="408"/>
        <end position="644"/>
    </location>
</feature>
<evidence type="ECO:0000256" key="11">
    <source>
        <dbReference type="SAM" id="Phobius"/>
    </source>
</evidence>
<evidence type="ECO:0000256" key="4">
    <source>
        <dbReference type="ARBA" id="ARBA00022692"/>
    </source>
</evidence>
<comment type="similarity">
    <text evidence="8">Belongs to the methyl-accepting chemotaxis (MCP) protein family.</text>
</comment>
<dbReference type="SMART" id="SM00283">
    <property type="entry name" value="MA"/>
    <property type="match status" value="1"/>
</dbReference>
<reference evidence="14 15" key="1">
    <citation type="submission" date="2017-01" db="EMBL/GenBank/DDBJ databases">
        <title>Genome Sequencing of a Marine Spirillum, Oceanospirillum multiglobuliferum ATCC 33336, from Japan.</title>
        <authorList>
            <person name="Carney J.G."/>
            <person name="Trachtenberg A.M."/>
            <person name="Rheaume B.A."/>
            <person name="Linnane J.D."/>
            <person name="Pitts N.L."/>
            <person name="Mykles D.L."/>
            <person name="Maclea K.S."/>
        </authorList>
    </citation>
    <scope>NUCLEOTIDE SEQUENCE [LARGE SCALE GENOMIC DNA]</scope>
    <source>
        <strain evidence="14 15">ATCC 33336</strain>
    </source>
</reference>
<dbReference type="RefSeq" id="WP_159445606.1">
    <property type="nucleotide sequence ID" value="NZ_FUXG01000007.1"/>
</dbReference>
<dbReference type="OrthoDB" id="2489132at2"/>
<dbReference type="PROSITE" id="PS50111">
    <property type="entry name" value="CHEMOTAXIS_TRANSDUC_2"/>
    <property type="match status" value="1"/>
</dbReference>
<dbReference type="CDD" id="cd12912">
    <property type="entry name" value="PDC2_MCP_like"/>
    <property type="match status" value="1"/>
</dbReference>
<dbReference type="FunFam" id="1.10.287.950:FF:000001">
    <property type="entry name" value="Methyl-accepting chemotaxis sensory transducer"/>
    <property type="match status" value="1"/>
</dbReference>
<dbReference type="SUPFAM" id="SSF58104">
    <property type="entry name" value="Methyl-accepting chemotaxis protein (MCP) signaling domain"/>
    <property type="match status" value="1"/>
</dbReference>
<evidence type="ECO:0000313" key="14">
    <source>
        <dbReference type="EMBL" id="OPX54840.1"/>
    </source>
</evidence>
<dbReference type="Pfam" id="PF00015">
    <property type="entry name" value="MCPsignal"/>
    <property type="match status" value="1"/>
</dbReference>
<evidence type="ECO:0000259" key="12">
    <source>
        <dbReference type="PROSITE" id="PS50111"/>
    </source>
</evidence>
<evidence type="ECO:0000256" key="8">
    <source>
        <dbReference type="ARBA" id="ARBA00029447"/>
    </source>
</evidence>
<evidence type="ECO:0000256" key="10">
    <source>
        <dbReference type="SAM" id="Coils"/>
    </source>
</evidence>
<evidence type="ECO:0000313" key="15">
    <source>
        <dbReference type="Proteomes" id="UP000191418"/>
    </source>
</evidence>
<dbReference type="InterPro" id="IPR033479">
    <property type="entry name" value="dCache_1"/>
</dbReference>
<accession>A0A1T4P5D4</accession>
<keyword evidence="6 11" id="KW-0472">Membrane</keyword>
<dbReference type="Gene3D" id="3.30.450.20">
    <property type="entry name" value="PAS domain"/>
    <property type="match status" value="2"/>
</dbReference>
<evidence type="ECO:0000259" key="13">
    <source>
        <dbReference type="PROSITE" id="PS50885"/>
    </source>
</evidence>
<gene>
    <name evidence="14" type="ORF">BTE48_12035</name>
</gene>